<keyword evidence="1" id="KW-0460">Magnesium</keyword>
<evidence type="ECO:0000313" key="3">
    <source>
        <dbReference type="Proteomes" id="UP000291269"/>
    </source>
</evidence>
<feature type="binding site" evidence="1">
    <location>
        <position position="36"/>
    </location>
    <ligand>
        <name>Mg(2+)</name>
        <dbReference type="ChEBI" id="CHEBI:18420"/>
        <label>1</label>
    </ligand>
</feature>
<dbReference type="EMBL" id="SDOZ01000002">
    <property type="protein sequence ID" value="RXZ62253.1"/>
    <property type="molecule type" value="Genomic_DNA"/>
</dbReference>
<comment type="cofactor">
    <cofactor evidence="1">
        <name>Mg(2+)</name>
        <dbReference type="ChEBI" id="CHEBI:18420"/>
    </cofactor>
    <text evidence="1">Binds 2 magnesium ions per subunit.</text>
</comment>
<dbReference type="AlphaFoldDB" id="A0A4Q2KGF3"/>
<gene>
    <name evidence="2" type="ORF">ESZ91_07625</name>
</gene>
<feature type="binding site" evidence="1">
    <location>
        <position position="218"/>
    </location>
    <ligand>
        <name>Mg(2+)</name>
        <dbReference type="ChEBI" id="CHEBI:18420"/>
        <label>1</label>
    </ligand>
</feature>
<sequence length="265" mass="29859">MIGAVIGDIVGSRFEYDNCKNKNFELFAKECFPTDDTIMTVAVGKAILEIEGEYQNLGARAIRCMQELGRPYPRCGYGSRFYDWIYSEKPEPYESYGNGAAMRICAVGFAARNAQEVRQMSKTVTEISHNHPEGLRGAEAVAMAILLARQCKSKEEIRSEILKNYYSIDFRLAQIRDSYEYHVDCQGSVPQALEAFFESVGFEDAIRNAISIGGDSDTIAAITGSVAEAYYGIPVPLREKAEKYLNNSKYAPIFFWLKKFEKMFP</sequence>
<dbReference type="InterPro" id="IPR005502">
    <property type="entry name" value="Ribosyl_crysJ1"/>
</dbReference>
<dbReference type="Proteomes" id="UP000291269">
    <property type="component" value="Unassembled WGS sequence"/>
</dbReference>
<dbReference type="Gene3D" id="1.10.4080.10">
    <property type="entry name" value="ADP-ribosylation/Crystallin J1"/>
    <property type="match status" value="1"/>
</dbReference>
<organism evidence="2 3">
    <name type="scientific">Candidatus Borkfalkia ceftriaxoniphila</name>
    <dbReference type="NCBI Taxonomy" id="2508949"/>
    <lineage>
        <taxon>Bacteria</taxon>
        <taxon>Bacillati</taxon>
        <taxon>Bacillota</taxon>
        <taxon>Clostridia</taxon>
        <taxon>Christensenellales</taxon>
        <taxon>Christensenellaceae</taxon>
        <taxon>Candidatus Borkfalkia</taxon>
    </lineage>
</organism>
<dbReference type="Pfam" id="PF03747">
    <property type="entry name" value="ADP_ribosyl_GH"/>
    <property type="match status" value="1"/>
</dbReference>
<keyword evidence="3" id="KW-1185">Reference proteome</keyword>
<evidence type="ECO:0000313" key="2">
    <source>
        <dbReference type="EMBL" id="RXZ62253.1"/>
    </source>
</evidence>
<keyword evidence="1" id="KW-0479">Metal-binding</keyword>
<protein>
    <submittedName>
        <fullName evidence="2">ADP-ribosylglycohydrolase</fullName>
    </submittedName>
</protein>
<dbReference type="SUPFAM" id="SSF101478">
    <property type="entry name" value="ADP-ribosylglycohydrolase"/>
    <property type="match status" value="1"/>
</dbReference>
<dbReference type="OrthoDB" id="9814572at2"/>
<evidence type="ECO:0000256" key="1">
    <source>
        <dbReference type="PIRSR" id="PIRSR605502-1"/>
    </source>
</evidence>
<dbReference type="PANTHER" id="PTHR16222:SF12">
    <property type="entry name" value="ADP-RIBOSYLGLYCOHYDROLASE-RELATED"/>
    <property type="match status" value="1"/>
</dbReference>
<feature type="binding site" evidence="1">
    <location>
        <position position="215"/>
    </location>
    <ligand>
        <name>Mg(2+)</name>
        <dbReference type="ChEBI" id="CHEBI:18420"/>
        <label>1</label>
    </ligand>
</feature>
<dbReference type="GO" id="GO:0016787">
    <property type="term" value="F:hydrolase activity"/>
    <property type="evidence" value="ECO:0007669"/>
    <property type="project" value="UniProtKB-KW"/>
</dbReference>
<feature type="binding site" evidence="1">
    <location>
        <position position="34"/>
    </location>
    <ligand>
        <name>Mg(2+)</name>
        <dbReference type="ChEBI" id="CHEBI:18420"/>
        <label>1</label>
    </ligand>
</feature>
<dbReference type="InterPro" id="IPR050792">
    <property type="entry name" value="ADP-ribosylglycohydrolase"/>
</dbReference>
<dbReference type="GO" id="GO:0046872">
    <property type="term" value="F:metal ion binding"/>
    <property type="evidence" value="ECO:0007669"/>
    <property type="project" value="UniProtKB-KW"/>
</dbReference>
<keyword evidence="2" id="KW-0378">Hydrolase</keyword>
<feature type="binding site" evidence="1">
    <location>
        <position position="35"/>
    </location>
    <ligand>
        <name>Mg(2+)</name>
        <dbReference type="ChEBI" id="CHEBI:18420"/>
        <label>1</label>
    </ligand>
</feature>
<proteinExistence type="predicted"/>
<dbReference type="InterPro" id="IPR036705">
    <property type="entry name" value="Ribosyl_crysJ1_sf"/>
</dbReference>
<reference evidence="2 3" key="1">
    <citation type="journal article" date="2019" name="Gut">
        <title>Antibiotics-induced monodominance of a novel gut bacterial order.</title>
        <authorList>
            <person name="Hildebrand F."/>
            <person name="Moitinho-Silva L."/>
            <person name="Blasche S."/>
            <person name="Jahn M.T."/>
            <person name="Gossmann T.I."/>
            <person name="Heuerta-Cepas J."/>
            <person name="Hercog R."/>
            <person name="Luetge M."/>
            <person name="Bahram M."/>
            <person name="Pryszlak A."/>
            <person name="Alves R.J."/>
            <person name="Waszak S.M."/>
            <person name="Zhu A."/>
            <person name="Ye L."/>
            <person name="Costea P.I."/>
            <person name="Aalvink S."/>
            <person name="Belzer C."/>
            <person name="Forslund S.K."/>
            <person name="Sunagawa S."/>
            <person name="Hentschel U."/>
            <person name="Merten C."/>
            <person name="Patil K.R."/>
            <person name="Benes V."/>
            <person name="Bork P."/>
        </authorList>
    </citation>
    <scope>NUCLEOTIDE SEQUENCE [LARGE SCALE GENOMIC DNA]</scope>
    <source>
        <strain evidence="2 3">HDS1380</strain>
    </source>
</reference>
<dbReference type="PANTHER" id="PTHR16222">
    <property type="entry name" value="ADP-RIBOSYLGLYCOHYDROLASE"/>
    <property type="match status" value="1"/>
</dbReference>
<accession>A0A4Q2KGF3</accession>
<name>A0A4Q2KGF3_9FIRM</name>
<comment type="caution">
    <text evidence="2">The sequence shown here is derived from an EMBL/GenBank/DDBJ whole genome shotgun (WGS) entry which is preliminary data.</text>
</comment>
<dbReference type="RefSeq" id="WP_129225781.1">
    <property type="nucleotide sequence ID" value="NZ_SDOZ01000002.1"/>
</dbReference>
<feature type="binding site" evidence="1">
    <location>
        <position position="217"/>
    </location>
    <ligand>
        <name>Mg(2+)</name>
        <dbReference type="ChEBI" id="CHEBI:18420"/>
        <label>1</label>
    </ligand>
</feature>